<dbReference type="OrthoDB" id="1930760at2759"/>
<dbReference type="PANTHER" id="PTHR13887">
    <property type="entry name" value="GLUTATHIONE S-TRANSFERASE KAPPA"/>
    <property type="match status" value="1"/>
</dbReference>
<dbReference type="AlphaFoldDB" id="K1VZB5"/>
<dbReference type="Gene3D" id="3.40.30.10">
    <property type="entry name" value="Glutaredoxin"/>
    <property type="match status" value="1"/>
</dbReference>
<dbReference type="HOGENOM" id="CLU_937460_0_0_1"/>
<organism evidence="2 3">
    <name type="scientific">Trichosporon asahii var. asahii (strain CBS 8904)</name>
    <name type="common">Yeast</name>
    <dbReference type="NCBI Taxonomy" id="1220162"/>
    <lineage>
        <taxon>Eukaryota</taxon>
        <taxon>Fungi</taxon>
        <taxon>Dikarya</taxon>
        <taxon>Basidiomycota</taxon>
        <taxon>Agaricomycotina</taxon>
        <taxon>Tremellomycetes</taxon>
        <taxon>Trichosporonales</taxon>
        <taxon>Trichosporonaceae</taxon>
        <taxon>Trichosporon</taxon>
    </lineage>
</organism>
<proteinExistence type="predicted"/>
<dbReference type="InterPro" id="IPR001853">
    <property type="entry name" value="DSBA-like_thioredoxin_dom"/>
</dbReference>
<accession>K1VZB5</accession>
<comment type="caution">
    <text evidence="2">The sequence shown here is derived from an EMBL/GenBank/DDBJ whole genome shotgun (WGS) entry which is preliminary data.</text>
</comment>
<evidence type="ECO:0000313" key="3">
    <source>
        <dbReference type="Proteomes" id="UP000006757"/>
    </source>
</evidence>
<reference evidence="2 3" key="1">
    <citation type="journal article" date="2012" name="Eukaryot. Cell">
        <title>Genome sequence of the Trichosporon asahii environmental strain CBS 8904.</title>
        <authorList>
            <person name="Yang R.Y."/>
            <person name="Li H.T."/>
            <person name="Zhu H."/>
            <person name="Zhou G.P."/>
            <person name="Wang M."/>
            <person name="Wang L."/>
        </authorList>
    </citation>
    <scope>NUCLEOTIDE SEQUENCE [LARGE SCALE GENOMIC DNA]</scope>
    <source>
        <strain evidence="2 3">CBS 8904</strain>
    </source>
</reference>
<feature type="domain" description="DSBA-like thioredoxin" evidence="1">
    <location>
        <begin position="7"/>
        <end position="187"/>
    </location>
</feature>
<protein>
    <recommendedName>
        <fullName evidence="1">DSBA-like thioredoxin domain-containing protein</fullName>
    </recommendedName>
</protein>
<dbReference type="InterPro" id="IPR036249">
    <property type="entry name" value="Thioredoxin-like_sf"/>
</dbReference>
<dbReference type="InParanoid" id="K1VZB5"/>
<evidence type="ECO:0000313" key="2">
    <source>
        <dbReference type="EMBL" id="EKD02108.1"/>
    </source>
</evidence>
<dbReference type="Proteomes" id="UP000006757">
    <property type="component" value="Unassembled WGS sequence"/>
</dbReference>
<dbReference type="OMA" id="NTHEDAC"/>
<sequence length="297" mass="32967">MKQLELAIDKYRQKDPTLCIEIHMHPFQLNGLITETPIKRQDFGERKFGKARWDAINASLVDKFKSVGIDFQTDSYMSSSHLAHRLAALCADKKPEEEVSLAMDFYDMHHVQGIHCSDKEALARIAVKHGLFNTEQEAVNWLNSSEYDLQVKKCYQKAQQNGITGVPFFVFQDKYAASGAMGVDEFVQVSLSHSRASGWSVDRAALNICPAEGIRFVRANRSHESGSRRPSTAARSCAKLTLQILSEVSRREKSLSPPPLQVSGDTCPVNTHEDACHADDACHVEHAQTQPAAAAAV</sequence>
<evidence type="ECO:0000259" key="1">
    <source>
        <dbReference type="Pfam" id="PF01323"/>
    </source>
</evidence>
<dbReference type="SUPFAM" id="SSF52833">
    <property type="entry name" value="Thioredoxin-like"/>
    <property type="match status" value="1"/>
</dbReference>
<gene>
    <name evidence="2" type="ORF">A1Q2_03610</name>
</gene>
<dbReference type="eggNOG" id="ENOG502QTH7">
    <property type="taxonomic scope" value="Eukaryota"/>
</dbReference>
<dbReference type="PANTHER" id="PTHR13887:SF41">
    <property type="entry name" value="THIOREDOXIN SUPERFAMILY PROTEIN"/>
    <property type="match status" value="1"/>
</dbReference>
<dbReference type="GO" id="GO:0016491">
    <property type="term" value="F:oxidoreductase activity"/>
    <property type="evidence" value="ECO:0007669"/>
    <property type="project" value="InterPro"/>
</dbReference>
<keyword evidence="3" id="KW-1185">Reference proteome</keyword>
<name>K1VZB5_TRIAC</name>
<dbReference type="Pfam" id="PF01323">
    <property type="entry name" value="DSBA"/>
    <property type="match status" value="1"/>
</dbReference>
<dbReference type="EMBL" id="AMBO01000297">
    <property type="protein sequence ID" value="EKD02108.1"/>
    <property type="molecule type" value="Genomic_DNA"/>
</dbReference>